<protein>
    <submittedName>
        <fullName evidence="2">Uncharacterized protein</fullName>
    </submittedName>
</protein>
<feature type="region of interest" description="Disordered" evidence="1">
    <location>
        <begin position="35"/>
        <end position="72"/>
    </location>
</feature>
<accession>A0A8J2PTM8</accession>
<dbReference type="Proteomes" id="UP000708208">
    <property type="component" value="Unassembled WGS sequence"/>
</dbReference>
<dbReference type="EMBL" id="CAJVCH010525806">
    <property type="protein sequence ID" value="CAG7822240.1"/>
    <property type="molecule type" value="Genomic_DNA"/>
</dbReference>
<proteinExistence type="predicted"/>
<feature type="non-terminal residue" evidence="2">
    <location>
        <position position="1"/>
    </location>
</feature>
<gene>
    <name evidence="2" type="ORF">AFUS01_LOCUS32523</name>
</gene>
<keyword evidence="3" id="KW-1185">Reference proteome</keyword>
<name>A0A8J2PTM8_9HEXA</name>
<evidence type="ECO:0000313" key="3">
    <source>
        <dbReference type="Proteomes" id="UP000708208"/>
    </source>
</evidence>
<organism evidence="2 3">
    <name type="scientific">Allacma fusca</name>
    <dbReference type="NCBI Taxonomy" id="39272"/>
    <lineage>
        <taxon>Eukaryota</taxon>
        <taxon>Metazoa</taxon>
        <taxon>Ecdysozoa</taxon>
        <taxon>Arthropoda</taxon>
        <taxon>Hexapoda</taxon>
        <taxon>Collembola</taxon>
        <taxon>Symphypleona</taxon>
        <taxon>Sminthuridae</taxon>
        <taxon>Allacma</taxon>
    </lineage>
</organism>
<feature type="compositionally biased region" description="Acidic residues" evidence="1">
    <location>
        <begin position="1"/>
        <end position="16"/>
    </location>
</feature>
<comment type="caution">
    <text evidence="2">The sequence shown here is derived from an EMBL/GenBank/DDBJ whole genome shotgun (WGS) entry which is preliminary data.</text>
</comment>
<feature type="region of interest" description="Disordered" evidence="1">
    <location>
        <begin position="1"/>
        <end position="21"/>
    </location>
</feature>
<feature type="compositionally biased region" description="Polar residues" evidence="1">
    <location>
        <begin position="35"/>
        <end position="45"/>
    </location>
</feature>
<evidence type="ECO:0000313" key="2">
    <source>
        <dbReference type="EMBL" id="CAG7822240.1"/>
    </source>
</evidence>
<evidence type="ECO:0000256" key="1">
    <source>
        <dbReference type="SAM" id="MobiDB-lite"/>
    </source>
</evidence>
<dbReference type="AlphaFoldDB" id="A0A8J2PTM8"/>
<feature type="compositionally biased region" description="Low complexity" evidence="1">
    <location>
        <begin position="62"/>
        <end position="72"/>
    </location>
</feature>
<reference evidence="2" key="1">
    <citation type="submission" date="2021-06" db="EMBL/GenBank/DDBJ databases">
        <authorList>
            <person name="Hodson N. C."/>
            <person name="Mongue J. A."/>
            <person name="Jaron S. K."/>
        </authorList>
    </citation>
    <scope>NUCLEOTIDE SEQUENCE</scope>
</reference>
<sequence length="245" mass="27595">VKQEELTTDEDGDDDVILLPTPPSQAISVKIRKLSNSGPLPTNEMSMCKQPPVKPSISNEGFPSESSSPYFPSLCRKRNKQQLKAPRKKLRTEILGKPTCNDSIFNFSTKTFNSCVNYFIKGSFNKPSLEHIYQSYAKNSRLFLVYNKESLATFDITLTPSFEVIASLIPESTRSNSVRHSSLVYYSNKVYNIGGLCNENKGAMVGVDSFDLVRKQWKTEANLVQARFNQTVIELKGFLYAVRNL</sequence>